<dbReference type="Pfam" id="PF01794">
    <property type="entry name" value="Ferric_reduct"/>
    <property type="match status" value="1"/>
</dbReference>
<dbReference type="HAMAP" id="MF_01207">
    <property type="entry name" value="MsrQ"/>
    <property type="match status" value="1"/>
</dbReference>
<name>A0ABV2BVF9_9GAMM</name>
<gene>
    <name evidence="1" type="ORF">ABVT43_12385</name>
</gene>
<protein>
    <submittedName>
        <fullName evidence="1">Protein-methionine-sulfoxide reductase heme-binding subunit MsrQ</fullName>
    </submittedName>
</protein>
<dbReference type="InterPro" id="IPR013130">
    <property type="entry name" value="Fe3_Rdtase_TM_dom"/>
</dbReference>
<keyword evidence="2" id="KW-1185">Reference proteome</keyword>
<dbReference type="PANTHER" id="PTHR36964:SF1">
    <property type="entry name" value="PROTEIN-METHIONINE-SULFOXIDE REDUCTASE HEME-BINDING SUBUNIT MSRQ"/>
    <property type="match status" value="1"/>
</dbReference>
<accession>A0ABV2BVF9</accession>
<reference evidence="1 2" key="1">
    <citation type="submission" date="2024-06" db="EMBL/GenBank/DDBJ databases">
        <authorList>
            <person name="Li F."/>
        </authorList>
    </citation>
    <scope>NUCLEOTIDE SEQUENCE [LARGE SCALE GENOMIC DNA]</scope>
    <source>
        <strain evidence="1 2">GXAS 311</strain>
    </source>
</reference>
<dbReference type="PANTHER" id="PTHR36964">
    <property type="entry name" value="PROTEIN-METHIONINE-SULFOXIDE REDUCTASE HEME-BINDING SUBUNIT MSRQ"/>
    <property type="match status" value="1"/>
</dbReference>
<dbReference type="Proteomes" id="UP001548189">
    <property type="component" value="Unassembled WGS sequence"/>
</dbReference>
<evidence type="ECO:0000313" key="1">
    <source>
        <dbReference type="EMBL" id="MET1255929.1"/>
    </source>
</evidence>
<proteinExistence type="inferred from homology"/>
<dbReference type="EMBL" id="JBEVCJ010000015">
    <property type="protein sequence ID" value="MET1255929.1"/>
    <property type="molecule type" value="Genomic_DNA"/>
</dbReference>
<evidence type="ECO:0000313" key="2">
    <source>
        <dbReference type="Proteomes" id="UP001548189"/>
    </source>
</evidence>
<sequence length="203" mass="24303">MIKTVRIFAHVAAMLPLTWLIFGIFTNQLGADPQEKLLHELGYWGMVFLLLSLSMTPARYVIPNIPWVKFRRMLGLYAAFHSLLHLLSYFIFILDFNLSEFINETVERPYIWFGMLAFIGLIPLVLTSTKAAQRRLKQRWKKLHQLVYFIIILVLIHFIWQSKSDLNEPLIYIIWAILLFIMRRIYDKSFLNFSFNFWRRRAE</sequence>
<comment type="caution">
    <text evidence="1">The sequence shown here is derived from an EMBL/GenBank/DDBJ whole genome shotgun (WGS) entry which is preliminary data.</text>
</comment>
<organism evidence="1 2">
    <name type="scientific">Aliikangiella maris</name>
    <dbReference type="NCBI Taxonomy" id="3162458"/>
    <lineage>
        <taxon>Bacteria</taxon>
        <taxon>Pseudomonadati</taxon>
        <taxon>Pseudomonadota</taxon>
        <taxon>Gammaproteobacteria</taxon>
        <taxon>Oceanospirillales</taxon>
        <taxon>Pleioneaceae</taxon>
        <taxon>Aliikangiella</taxon>
    </lineage>
</organism>
<dbReference type="InterPro" id="IPR022837">
    <property type="entry name" value="MsrQ-like"/>
</dbReference>